<feature type="compositionally biased region" description="Polar residues" evidence="1">
    <location>
        <begin position="1087"/>
        <end position="1104"/>
    </location>
</feature>
<feature type="region of interest" description="Disordered" evidence="1">
    <location>
        <begin position="871"/>
        <end position="906"/>
    </location>
</feature>
<feature type="region of interest" description="Disordered" evidence="1">
    <location>
        <begin position="283"/>
        <end position="349"/>
    </location>
</feature>
<feature type="compositionally biased region" description="Basic and acidic residues" evidence="1">
    <location>
        <begin position="303"/>
        <end position="313"/>
    </location>
</feature>
<feature type="region of interest" description="Disordered" evidence="1">
    <location>
        <begin position="559"/>
        <end position="673"/>
    </location>
</feature>
<feature type="region of interest" description="Disordered" evidence="1">
    <location>
        <begin position="1042"/>
        <end position="1063"/>
    </location>
</feature>
<feature type="region of interest" description="Disordered" evidence="1">
    <location>
        <begin position="1086"/>
        <end position="1118"/>
    </location>
</feature>
<dbReference type="Gene3D" id="2.30.30.140">
    <property type="match status" value="2"/>
</dbReference>
<proteinExistence type="predicted"/>
<protein>
    <recommendedName>
        <fullName evidence="2">Tudor domain-containing protein</fullName>
    </recommendedName>
</protein>
<gene>
    <name evidence="3" type="ORF">RRG08_028040</name>
</gene>
<name>A0AAE1BBK7_9GAST</name>
<dbReference type="Proteomes" id="UP001283361">
    <property type="component" value="Unassembled WGS sequence"/>
</dbReference>
<feature type="domain" description="Tudor" evidence="2">
    <location>
        <begin position="767"/>
        <end position="829"/>
    </location>
</feature>
<keyword evidence="4" id="KW-1185">Reference proteome</keyword>
<feature type="region of interest" description="Disordered" evidence="1">
    <location>
        <begin position="204"/>
        <end position="229"/>
    </location>
</feature>
<evidence type="ECO:0000256" key="1">
    <source>
        <dbReference type="SAM" id="MobiDB-lite"/>
    </source>
</evidence>
<organism evidence="3 4">
    <name type="scientific">Elysia crispata</name>
    <name type="common">lettuce slug</name>
    <dbReference type="NCBI Taxonomy" id="231223"/>
    <lineage>
        <taxon>Eukaryota</taxon>
        <taxon>Metazoa</taxon>
        <taxon>Spiralia</taxon>
        <taxon>Lophotrochozoa</taxon>
        <taxon>Mollusca</taxon>
        <taxon>Gastropoda</taxon>
        <taxon>Heterobranchia</taxon>
        <taxon>Euthyneura</taxon>
        <taxon>Panpulmonata</taxon>
        <taxon>Sacoglossa</taxon>
        <taxon>Placobranchoidea</taxon>
        <taxon>Plakobranchidae</taxon>
        <taxon>Elysia</taxon>
    </lineage>
</organism>
<sequence length="1767" mass="196851">MRRNKRSLHQMQQTVKMKIAVIKQQKEDLVDILNDFTSSVLLEAEEALRQECGSQPQYQATLAKLDKVSQIFTNLASHIDSTLYADENDNVEAPVADAAGDAARSLQTGSNKTTIHQQHQDVCENSIHQWGESNESLSSYQTAYQHMSADQKSECEELTNVKPFIKLVDKQLCQDKECSEASEEKLSNDAFNTENLERQTCDYGEKRDLDFGQSSREMPSDSIDTASYSNLPDDFELMNHGSLMPRNNTSIAITHVSKKEKDGKSEENENGNNETLFQNLSFSQDFPSHSQPSDVTGNNFDTFKAESTSRKEAQYTSISQLSTLQGPPLTSSERYVEPSHFLPTNSNTSQTLFQQPAHRELLMQTERGELPSSFVLSTPTGWAQPPSNQVEALCIPACGIQRTVPLFNTMTPRYPASNFSFPQNGFQENANLFLGQNLFHQPQLFNTMQRTVPSRSGSVYNFYNNIAHLGQPLWYGARANLVPPINGLSASQFMPPRHGVLVQSPIITTAPPSPELNTQVPEMCRSNTNNGGNTSVLSHEDTANAPQMGYDLAFSQYKSNSSSDEKESVKFKQYSESSASVPDRIVTPTAYPPSQDEKFLSFNSVSQKGSAPEEEDQQNTAKNFSLRQEKSITDQGRVSRPIASDSSCVSAGSKLRSGDRLNHPSHMRKPKKLMDMPDDLRNVIKQALQEKEELLNGKATSAFTGESKEAEEPQVAQQSFKKDEINVVVISTVEDPWAFYAQTMFHIQDISEGIQEATEGGDLKNVTPKTDLFCLAKFTDGKFYRARIEQHFESGDYPPRIQVSYIDYGNKHWVSASDLLQLPENLAKHPAQAVLCALAKVAPAIDDWTEQATRLLRQLTQDGRVQMRVVCPQSKRQQSISSSSCVSPSNPGTADPNQPSPTTRSSLSFFDCPHLVDIISRQGKRGQAVSVSSAMVKAGHAQAIEIESQLEALAKLNAQSRDRRLHGLQKMMLNMANIEAGDKSRAAGDTLTGLISGLRSHHKKIPACLQIKNIKGMRNKPFIHKLVNDEFLRRLDGLRKVKKGDPSDNIHTPESAKSPEGFMQSTELSLALSAEVDKKLRELGQAVQGTKNQSGSQCLKSSKTTNKRHNSGLDCSGEEKNEVDIEEINYEVTVVSAISPSSFFVHRVSEHGTLSWLVESLNKTFRSLSDQHLALMSDEFTPLKHTLCCAVFSEDRCYYRGLVLDVASDTVLTLFIDFGDFEWVPRRKLYPLSQELKAVPPVALWCSLKGLMPPGSDYPFSNDHSWSPEVINTFKALVTKNKLPRFHIVVSKSSLLRMKGLVDILTLGNDVKIRLVDILTLGNDAKIRLVDILTLGNDVKIRLVDILTLGNDVKIRLVDILTLGNDVKIRLVDILTLGNDVKIRLVDILTLGNDVKIRLVDILTLGNDVKIRLVEILTLGNDVKIRLVDILTLGNDVKIRLVDILTLGNDVKIRLVDILTLGNDVKIRLVDILTPGNDVKIRLVDILTLGNDVKIRLVDILTLGNDVKIRLVEILTLGNDVKIRLVDILTLGNDVKIRLVDILTLGNDVKIRLVDILTLGNDVKIRLVDILTLGNDVKIRLVDILTLGNDVKIRLVDILTLGNDVKIRLVDILTLGNDVKIRLVDILTLGNDVKIRLVDILTLGNDVKIRLVDILMLRQNFQCEPLEVYLVDQSDAGEENSLDDHEMDTIGEEICLNYELIHLGLAVVKPPPVIHVDAREEEEEPDLKNWNPLQEEFESNRNSYKINTDDPGVALVGYGELFRVFIV</sequence>
<comment type="caution">
    <text evidence="3">The sequence shown here is derived from an EMBL/GenBank/DDBJ whole genome shotgun (WGS) entry which is preliminary data.</text>
</comment>
<feature type="compositionally biased region" description="Polar residues" evidence="1">
    <location>
        <begin position="314"/>
        <end position="333"/>
    </location>
</feature>
<dbReference type="PANTHER" id="PTHR22948:SF72">
    <property type="entry name" value="TUDOR DOMAIN-CONTAINING PROTEIN"/>
    <property type="match status" value="1"/>
</dbReference>
<dbReference type="Gene3D" id="2.40.50.90">
    <property type="match status" value="2"/>
</dbReference>
<dbReference type="EMBL" id="JAWDGP010000188">
    <property type="protein sequence ID" value="KAK3803120.1"/>
    <property type="molecule type" value="Genomic_DNA"/>
</dbReference>
<dbReference type="SMART" id="SM00333">
    <property type="entry name" value="TUDOR"/>
    <property type="match status" value="2"/>
</dbReference>
<feature type="compositionally biased region" description="Polar residues" evidence="1">
    <location>
        <begin position="283"/>
        <end position="301"/>
    </location>
</feature>
<dbReference type="PANTHER" id="PTHR22948">
    <property type="entry name" value="TUDOR DOMAIN CONTAINING PROTEIN"/>
    <property type="match status" value="1"/>
</dbReference>
<evidence type="ECO:0000259" key="2">
    <source>
        <dbReference type="PROSITE" id="PS50304"/>
    </source>
</evidence>
<dbReference type="Pfam" id="PF00567">
    <property type="entry name" value="TUDOR"/>
    <property type="match status" value="2"/>
</dbReference>
<feature type="compositionally biased region" description="Polar residues" evidence="1">
    <location>
        <begin position="895"/>
        <end position="906"/>
    </location>
</feature>
<dbReference type="SUPFAM" id="SSF63748">
    <property type="entry name" value="Tudor/PWWP/MBT"/>
    <property type="match status" value="2"/>
</dbReference>
<dbReference type="InterPro" id="IPR035437">
    <property type="entry name" value="SNase_OB-fold_sf"/>
</dbReference>
<dbReference type="PROSITE" id="PS50304">
    <property type="entry name" value="TUDOR"/>
    <property type="match status" value="2"/>
</dbReference>
<evidence type="ECO:0000313" key="4">
    <source>
        <dbReference type="Proteomes" id="UP001283361"/>
    </source>
</evidence>
<dbReference type="FunFam" id="2.30.30.140:FF:000018">
    <property type="entry name" value="Serine/threonine-protein kinase 31"/>
    <property type="match status" value="1"/>
</dbReference>
<evidence type="ECO:0000313" key="3">
    <source>
        <dbReference type="EMBL" id="KAK3803120.1"/>
    </source>
</evidence>
<accession>A0AAE1BBK7</accession>
<feature type="compositionally biased region" description="Low complexity" evidence="1">
    <location>
        <begin position="872"/>
        <end position="891"/>
    </location>
</feature>
<feature type="compositionally biased region" description="Polar residues" evidence="1">
    <location>
        <begin position="212"/>
        <end position="229"/>
    </location>
</feature>
<dbReference type="InterPro" id="IPR002999">
    <property type="entry name" value="Tudor"/>
</dbReference>
<feature type="domain" description="Tudor" evidence="2">
    <location>
        <begin position="1181"/>
        <end position="1239"/>
    </location>
</feature>
<dbReference type="InterPro" id="IPR050621">
    <property type="entry name" value="Tudor_domain_containing"/>
</dbReference>
<reference evidence="3" key="1">
    <citation type="journal article" date="2023" name="G3 (Bethesda)">
        <title>A reference genome for the long-term kleptoplast-retaining sea slug Elysia crispata morphotype clarki.</title>
        <authorList>
            <person name="Eastman K.E."/>
            <person name="Pendleton A.L."/>
            <person name="Shaikh M.A."/>
            <person name="Suttiyut T."/>
            <person name="Ogas R."/>
            <person name="Tomko P."/>
            <person name="Gavelis G."/>
            <person name="Widhalm J.R."/>
            <person name="Wisecaver J.H."/>
        </authorList>
    </citation>
    <scope>NUCLEOTIDE SEQUENCE</scope>
    <source>
        <strain evidence="3">ECLA1</strain>
    </source>
</reference>